<reference evidence="1" key="1">
    <citation type="journal article" date="2019" name="Nat. Med.">
        <title>A library of human gut bacterial isolates paired with longitudinal multiomics data enables mechanistic microbiome research.</title>
        <authorList>
            <person name="Poyet M."/>
            <person name="Groussin M."/>
            <person name="Gibbons S.M."/>
            <person name="Avila-Pacheco J."/>
            <person name="Jiang X."/>
            <person name="Kearney S.M."/>
            <person name="Perrotta A.R."/>
            <person name="Berdy B."/>
            <person name="Zhao S."/>
            <person name="Lieberman T.D."/>
            <person name="Swanson P.K."/>
            <person name="Smith M."/>
            <person name="Roesemann S."/>
            <person name="Alexander J.E."/>
            <person name="Rich S.A."/>
            <person name="Livny J."/>
            <person name="Vlamakis H."/>
            <person name="Clish C."/>
            <person name="Bullock K."/>
            <person name="Deik A."/>
            <person name="Scott J."/>
            <person name="Pierce K.A."/>
            <person name="Xavier R.J."/>
            <person name="Alm E.J."/>
        </authorList>
    </citation>
    <scope>NUCLEOTIDE SEQUENCE</scope>
    <source>
        <strain evidence="1">BIOML-A260</strain>
    </source>
</reference>
<proteinExistence type="predicted"/>
<evidence type="ECO:0008006" key="2">
    <source>
        <dbReference type="Google" id="ProtNLM"/>
    </source>
</evidence>
<protein>
    <recommendedName>
        <fullName evidence="2">DUF4102 domain-containing protein</fullName>
    </recommendedName>
</protein>
<comment type="caution">
    <text evidence="1">The sequence shown here is derived from an EMBL/GenBank/DDBJ whole genome shotgun (WGS) entry which is preliminary data.</text>
</comment>
<dbReference type="EMBL" id="WKYP01000088">
    <property type="protein sequence ID" value="MSD81817.1"/>
    <property type="molecule type" value="Genomic_DNA"/>
</dbReference>
<name>A0A6C9GWV4_ECOLX</name>
<evidence type="ECO:0000313" key="1">
    <source>
        <dbReference type="EMBL" id="MSD81817.1"/>
    </source>
</evidence>
<sequence>MITDTKLRKSLGKKRDDIETISDSHGLNARISQAGKVSFFYRYCSGQVILATVLQ</sequence>
<accession>A0A6C9GWV4</accession>
<organism evidence="1">
    <name type="scientific">Escherichia coli</name>
    <dbReference type="NCBI Taxonomy" id="562"/>
    <lineage>
        <taxon>Bacteria</taxon>
        <taxon>Pseudomonadati</taxon>
        <taxon>Pseudomonadota</taxon>
        <taxon>Gammaproteobacteria</taxon>
        <taxon>Enterobacterales</taxon>
        <taxon>Enterobacteriaceae</taxon>
        <taxon>Escherichia</taxon>
    </lineage>
</organism>
<dbReference type="AlphaFoldDB" id="A0A6C9GWV4"/>
<gene>
    <name evidence="1" type="ORF">GKG27_22460</name>
</gene>